<evidence type="ECO:0000256" key="3">
    <source>
        <dbReference type="SAM" id="SignalP"/>
    </source>
</evidence>
<accession>A0A934S5E0</accession>
<feature type="chain" id="PRO_5038094446" evidence="3">
    <location>
        <begin position="19"/>
        <end position="420"/>
    </location>
</feature>
<dbReference type="Gene3D" id="2.130.10.130">
    <property type="entry name" value="Integrin alpha, N-terminal"/>
    <property type="match status" value="2"/>
</dbReference>
<evidence type="ECO:0000256" key="1">
    <source>
        <dbReference type="ARBA" id="ARBA00022729"/>
    </source>
</evidence>
<gene>
    <name evidence="4" type="ORF">JIN87_22705</name>
</gene>
<protein>
    <submittedName>
        <fullName evidence="4">VCBS repeat-containing protein</fullName>
    </submittedName>
</protein>
<keyword evidence="1 3" id="KW-0732">Signal</keyword>
<dbReference type="Pfam" id="PF13517">
    <property type="entry name" value="FG-GAP_3"/>
    <property type="match status" value="2"/>
</dbReference>
<keyword evidence="5" id="KW-1185">Reference proteome</keyword>
<dbReference type="PANTHER" id="PTHR45460">
    <property type="entry name" value="SIMILAR TO CYSTEINE PROTEINASE"/>
    <property type="match status" value="1"/>
</dbReference>
<dbReference type="InterPro" id="IPR028994">
    <property type="entry name" value="Integrin_alpha_N"/>
</dbReference>
<feature type="compositionally biased region" description="Low complexity" evidence="2">
    <location>
        <begin position="22"/>
        <end position="42"/>
    </location>
</feature>
<dbReference type="InterPro" id="IPR013517">
    <property type="entry name" value="FG-GAP"/>
</dbReference>
<dbReference type="EMBL" id="JAENIL010000055">
    <property type="protein sequence ID" value="MBK1879714.1"/>
    <property type="molecule type" value="Genomic_DNA"/>
</dbReference>
<dbReference type="AlphaFoldDB" id="A0A934S5E0"/>
<dbReference type="PANTHER" id="PTHR45460:SF2">
    <property type="entry name" value="ALPHA 1,3 GLUCANASE, GH71 FAMILY (EUROFUNG)"/>
    <property type="match status" value="1"/>
</dbReference>
<evidence type="ECO:0000313" key="5">
    <source>
        <dbReference type="Proteomes" id="UP000617628"/>
    </source>
</evidence>
<reference evidence="4" key="1">
    <citation type="submission" date="2021-01" db="EMBL/GenBank/DDBJ databases">
        <title>Modified the classification status of verrucomicrobia.</title>
        <authorList>
            <person name="Feng X."/>
        </authorList>
    </citation>
    <scope>NUCLEOTIDE SEQUENCE</scope>
    <source>
        <strain evidence="4">KCTC 13126</strain>
    </source>
</reference>
<feature type="signal peptide" evidence="3">
    <location>
        <begin position="1"/>
        <end position="18"/>
    </location>
</feature>
<evidence type="ECO:0000313" key="4">
    <source>
        <dbReference type="EMBL" id="MBK1879714.1"/>
    </source>
</evidence>
<dbReference type="Proteomes" id="UP000617628">
    <property type="component" value="Unassembled WGS sequence"/>
</dbReference>
<proteinExistence type="predicted"/>
<dbReference type="SUPFAM" id="SSF69318">
    <property type="entry name" value="Integrin alpha N-terminal domain"/>
    <property type="match status" value="1"/>
</dbReference>
<name>A0A934S5E0_9BACT</name>
<dbReference type="PROSITE" id="PS51257">
    <property type="entry name" value="PROKAR_LIPOPROTEIN"/>
    <property type="match status" value="1"/>
</dbReference>
<comment type="caution">
    <text evidence="4">The sequence shown here is derived from an EMBL/GenBank/DDBJ whole genome shotgun (WGS) entry which is preliminary data.</text>
</comment>
<feature type="region of interest" description="Disordered" evidence="2">
    <location>
        <begin position="20"/>
        <end position="42"/>
    </location>
</feature>
<sequence length="420" mass="46266">MRTLILPVLSLLFLAACSPDPQSVSNKKSSSQKSSNDSSLSLFTPEPIGREFSGRPWITDLAIVDLDKDGLLDVLICEGKENRVAWVRQSSLGVYEEQVVGDSIQGPAHVEAADIDLDGDLDILVASMGVIFPNNQRIGSVIVLEQTDALTFEKRVLAEGVDRVTDVQAADLDLDGDMDLSIAKFGYDQGEISWMENLGNWEFKDESLLDLSGGIHAPVADFDSDGLPDIAALVSQEWEEIHVFRNQGEGTFDGRSVYGSANEDYGSSGIAIEDLNRDGLPDILYSNGDAFDYAMPGPRPWHGVQWLENRKNGYFKFHRIGELAGAYSPIAVDIDEDGDLDVVAVSGFNFWDRPNSVSMAYFENDGAFRFTMKPLARTPTHLIVVEAADMDQDGKVELVTGSFHAYPPYEKIARLTLWDR</sequence>
<dbReference type="RefSeq" id="WP_200357927.1">
    <property type="nucleotide sequence ID" value="NZ_JAENIL010000055.1"/>
</dbReference>
<evidence type="ECO:0000256" key="2">
    <source>
        <dbReference type="SAM" id="MobiDB-lite"/>
    </source>
</evidence>
<organism evidence="4 5">
    <name type="scientific">Pelagicoccus mobilis</name>
    <dbReference type="NCBI Taxonomy" id="415221"/>
    <lineage>
        <taxon>Bacteria</taxon>
        <taxon>Pseudomonadati</taxon>
        <taxon>Verrucomicrobiota</taxon>
        <taxon>Opitutia</taxon>
        <taxon>Puniceicoccales</taxon>
        <taxon>Pelagicoccaceae</taxon>
        <taxon>Pelagicoccus</taxon>
    </lineage>
</organism>